<organism evidence="2 3">
    <name type="scientific">Ornatilinea apprima</name>
    <dbReference type="NCBI Taxonomy" id="1134406"/>
    <lineage>
        <taxon>Bacteria</taxon>
        <taxon>Bacillati</taxon>
        <taxon>Chloroflexota</taxon>
        <taxon>Anaerolineae</taxon>
        <taxon>Anaerolineales</taxon>
        <taxon>Anaerolineaceae</taxon>
        <taxon>Ornatilinea</taxon>
    </lineage>
</organism>
<dbReference type="InterPro" id="IPR028087">
    <property type="entry name" value="Tad_N"/>
</dbReference>
<dbReference type="EMBL" id="LGCL01000017">
    <property type="protein sequence ID" value="KPL78582.1"/>
    <property type="molecule type" value="Genomic_DNA"/>
</dbReference>
<dbReference type="AlphaFoldDB" id="A0A0P6X6B4"/>
<dbReference type="SUPFAM" id="SSF53300">
    <property type="entry name" value="vWA-like"/>
    <property type="match status" value="2"/>
</dbReference>
<proteinExistence type="predicted"/>
<name>A0A0P6X6B4_9CHLR</name>
<dbReference type="Pfam" id="PF13400">
    <property type="entry name" value="Tad"/>
    <property type="match status" value="1"/>
</dbReference>
<feature type="domain" description="Putative Flp pilus-assembly TadG-like N-terminal" evidence="1">
    <location>
        <begin position="2"/>
        <end position="43"/>
    </location>
</feature>
<accession>A0A0P6X6B4</accession>
<reference evidence="2 3" key="1">
    <citation type="submission" date="2015-07" db="EMBL/GenBank/DDBJ databases">
        <title>Genome sequence of Ornatilinea apprima DSM 23815.</title>
        <authorList>
            <person name="Hemp J."/>
            <person name="Ward L.M."/>
            <person name="Pace L.A."/>
            <person name="Fischer W.W."/>
        </authorList>
    </citation>
    <scope>NUCLEOTIDE SEQUENCE [LARGE SCALE GENOMIC DNA]</scope>
    <source>
        <strain evidence="2 3">P3M-1</strain>
    </source>
</reference>
<evidence type="ECO:0000313" key="3">
    <source>
        <dbReference type="Proteomes" id="UP000050417"/>
    </source>
</evidence>
<sequence>MIFAVALIAMLLFIGLAVDAGGLYVTYGHLKRAVDAAAVSAANEFKRNATLDQMRGAATEVLNMHNIDIEAVDMQLYICDADGDGQRDASLQTTVPGFYARCPDTLHSQAARKLVWVEADLRAPLYFLQLIGFDAVTLNTNSTAEAAAVDLVIVLDTSESMASDTVEYIKVAYPNVVDDYDPDQAATNDDQPTGCNVDNTCQPLLNAKIAAKALVDNLYQGYDRVSIVTFDSQGYAHPINNQMGVAVDLSDDLDEVRDAIDAIKLHDDPPYSRMWPYWRSALGNNQPLFNPVNPEDRDGDGADSDPLLPTCWQDPLHPLCCQLDDDRFDESRTYKTWGGMPCDDDYKYDAYDWDKDGIYTDADHNYAVGWLNARDPDGSGPLKASLSPLSTCTGCGMRVASNVLRNSGRPGSVWVIVLLSDGLANLSDTPLTYSAIPTAYKNGFCSGKLGEGFWPGVCMDFELSPRICIDQLEETCAPGTVWTGQLPNPNYSVMDYARDMTDEAALTKSNNSKEPAGNDIAIYTIGLGAAGSVIPGKGAVGEELLRYMAAVGDDGDRETDPCSSTANQKSCGQYYYAPTGDQLLPIFEDIATRIYTRITN</sequence>
<dbReference type="Proteomes" id="UP000050417">
    <property type="component" value="Unassembled WGS sequence"/>
</dbReference>
<protein>
    <recommendedName>
        <fullName evidence="1">Putative Flp pilus-assembly TadG-like N-terminal domain-containing protein</fullName>
    </recommendedName>
</protein>
<dbReference type="InterPro" id="IPR036465">
    <property type="entry name" value="vWFA_dom_sf"/>
</dbReference>
<keyword evidence="3" id="KW-1185">Reference proteome</keyword>
<comment type="caution">
    <text evidence="2">The sequence shown here is derived from an EMBL/GenBank/DDBJ whole genome shotgun (WGS) entry which is preliminary data.</text>
</comment>
<evidence type="ECO:0000313" key="2">
    <source>
        <dbReference type="EMBL" id="KPL78582.1"/>
    </source>
</evidence>
<gene>
    <name evidence="2" type="ORF">ADN00_06585</name>
</gene>
<dbReference type="Gene3D" id="3.40.50.410">
    <property type="entry name" value="von Willebrand factor, type A domain"/>
    <property type="match status" value="1"/>
</dbReference>
<evidence type="ECO:0000259" key="1">
    <source>
        <dbReference type="Pfam" id="PF13400"/>
    </source>
</evidence>
<dbReference type="STRING" id="1134406.ADN00_06585"/>